<proteinExistence type="predicted"/>
<dbReference type="EMBL" id="HBNR01006156">
    <property type="protein sequence ID" value="CAE4564437.1"/>
    <property type="molecule type" value="Transcribed_RNA"/>
</dbReference>
<dbReference type="Pfam" id="PF10021">
    <property type="entry name" value="PARG_cat_microb"/>
    <property type="match status" value="1"/>
</dbReference>
<dbReference type="PANTHER" id="PTHR35596">
    <property type="entry name" value="DUF2263 DOMAIN-CONTAINING PROTEIN"/>
    <property type="match status" value="1"/>
</dbReference>
<dbReference type="NCBIfam" id="TIGR02452">
    <property type="entry name" value="TIGR02452 family protein"/>
    <property type="match status" value="1"/>
</dbReference>
<dbReference type="Gene3D" id="3.40.220.10">
    <property type="entry name" value="Leucine Aminopeptidase, subunit E, domain 1"/>
    <property type="match status" value="1"/>
</dbReference>
<protein>
    <recommendedName>
        <fullName evidence="1">Microbial-type PARG catalytic domain-containing protein</fullName>
    </recommendedName>
</protein>
<gene>
    <name evidence="2" type="ORF">AMON00008_LOCUS4056</name>
</gene>
<organism evidence="2">
    <name type="scientific">Alexandrium monilatum</name>
    <dbReference type="NCBI Taxonomy" id="311494"/>
    <lineage>
        <taxon>Eukaryota</taxon>
        <taxon>Sar</taxon>
        <taxon>Alveolata</taxon>
        <taxon>Dinophyceae</taxon>
        <taxon>Gonyaulacales</taxon>
        <taxon>Pyrocystaceae</taxon>
        <taxon>Alexandrium</taxon>
    </lineage>
</organism>
<reference evidence="2" key="1">
    <citation type="submission" date="2021-01" db="EMBL/GenBank/DDBJ databases">
        <authorList>
            <person name="Corre E."/>
            <person name="Pelletier E."/>
            <person name="Niang G."/>
            <person name="Scheremetjew M."/>
            <person name="Finn R."/>
            <person name="Kale V."/>
            <person name="Holt S."/>
            <person name="Cochrane G."/>
            <person name="Meng A."/>
            <person name="Brown T."/>
            <person name="Cohen L."/>
        </authorList>
    </citation>
    <scope>NUCLEOTIDE SEQUENCE</scope>
    <source>
        <strain evidence="2">CCMP3105</strain>
    </source>
</reference>
<sequence length="307" mass="34321">MKRAAPWNAPWYEADDVEAPPCCQCGALQGLRWATGGEWFYCLGCWRDYGSQAAEVIHLCGQEPTLQRARYAAPRLFSEPPARGGPRHLDSLPIEVTPEDSFDAARRLLQDPRRREPDLEAPPPVVLNMANATWVGGGFLRDSSGQEEELCRRSNVFPQLMEAARAGSFPIPELGSIVLQDVTVFRERVGEEYTRLDAPYHVSVITAAAPCHPDLSTDAARHEYAELMQAKVDSLLSVIEHLGYTELVLSAWGCGAFRNPPKEVARIFREALHGKFAGAFRRIVFAVYDRPDWRETNYSIFKGELCG</sequence>
<dbReference type="AlphaFoldDB" id="A0A7S4UG93"/>
<dbReference type="PANTHER" id="PTHR35596:SF1">
    <property type="entry name" value="MICROBIAL-TYPE PARG CATALYTIC DOMAIN-CONTAINING PROTEIN"/>
    <property type="match status" value="1"/>
</dbReference>
<dbReference type="InterPro" id="IPR012664">
    <property type="entry name" value="CHP02452"/>
</dbReference>
<evidence type="ECO:0000313" key="2">
    <source>
        <dbReference type="EMBL" id="CAE4564437.1"/>
    </source>
</evidence>
<dbReference type="InterPro" id="IPR043472">
    <property type="entry name" value="Macro_dom-like"/>
</dbReference>
<accession>A0A7S4UG93</accession>
<dbReference type="SUPFAM" id="SSF52949">
    <property type="entry name" value="Macro domain-like"/>
    <property type="match status" value="1"/>
</dbReference>
<name>A0A7S4UG93_9DINO</name>
<evidence type="ECO:0000259" key="1">
    <source>
        <dbReference type="Pfam" id="PF10021"/>
    </source>
</evidence>
<dbReference type="InterPro" id="IPR019261">
    <property type="entry name" value="PARG_cat_microbial"/>
</dbReference>
<feature type="domain" description="Microbial-type PARG catalytic" evidence="1">
    <location>
        <begin position="83"/>
        <end position="164"/>
    </location>
</feature>